<comment type="caution">
    <text evidence="1">The sequence shown here is derived from an EMBL/GenBank/DDBJ whole genome shotgun (WGS) entry which is preliminary data.</text>
</comment>
<dbReference type="EMBL" id="CAGKOT010000002">
    <property type="protein sequence ID" value="CAB5307279.1"/>
    <property type="molecule type" value="Genomic_DNA"/>
</dbReference>
<proteinExistence type="predicted"/>
<dbReference type="Proteomes" id="UP000684084">
    <property type="component" value="Unassembled WGS sequence"/>
</dbReference>
<dbReference type="OrthoDB" id="2423689at2759"/>
<sequence>MIANQMYNAMNTSLDSSYVNMSIILMLKSATVVHEDEKTLAQLWHEEIKCLFLRCRAPPDVAIERLVKNIFNYDLYSNNAEEVIGHSKRVLTDFRSKLLFRYLAATNKAKLKKCGIMERLVLFVVKAFKVHYVKYDVKTIKDLDRITMECKVPNRSGKNIASRLSLE</sequence>
<name>A0A916DY01_9GLOM</name>
<organism evidence="1 2">
    <name type="scientific">Rhizophagus irregularis</name>
    <dbReference type="NCBI Taxonomy" id="588596"/>
    <lineage>
        <taxon>Eukaryota</taxon>
        <taxon>Fungi</taxon>
        <taxon>Fungi incertae sedis</taxon>
        <taxon>Mucoromycota</taxon>
        <taxon>Glomeromycotina</taxon>
        <taxon>Glomeromycetes</taxon>
        <taxon>Glomerales</taxon>
        <taxon>Glomeraceae</taxon>
        <taxon>Rhizophagus</taxon>
    </lineage>
</organism>
<gene>
    <name evidence="1" type="ORF">CHRIB12_LOCUS1259</name>
</gene>
<evidence type="ECO:0000313" key="2">
    <source>
        <dbReference type="Proteomes" id="UP000684084"/>
    </source>
</evidence>
<accession>A0A916DY01</accession>
<dbReference type="VEuPathDB" id="FungiDB:RhiirFUN_008159"/>
<dbReference type="AlphaFoldDB" id="A0A916DY01"/>
<reference evidence="1" key="1">
    <citation type="submission" date="2020-05" db="EMBL/GenBank/DDBJ databases">
        <authorList>
            <person name="Rincon C."/>
            <person name="Sanders R I."/>
            <person name="Robbins C."/>
            <person name="Chaturvedi A."/>
        </authorList>
    </citation>
    <scope>NUCLEOTIDE SEQUENCE</scope>
    <source>
        <strain evidence="1">CHB12</strain>
    </source>
</reference>
<evidence type="ECO:0000313" key="1">
    <source>
        <dbReference type="EMBL" id="CAB5307279.1"/>
    </source>
</evidence>
<protein>
    <submittedName>
        <fullName evidence="1">Uncharacterized protein</fullName>
    </submittedName>
</protein>